<evidence type="ECO:0000259" key="3">
    <source>
        <dbReference type="Pfam" id="PF10502"/>
    </source>
</evidence>
<evidence type="ECO:0000256" key="1">
    <source>
        <dbReference type="SAM" id="MobiDB-lite"/>
    </source>
</evidence>
<dbReference type="InterPro" id="IPR019533">
    <property type="entry name" value="Peptidase_S26"/>
</dbReference>
<comment type="caution">
    <text evidence="4">The sequence shown here is derived from an EMBL/GenBank/DDBJ whole genome shotgun (WGS) entry which is preliminary data.</text>
</comment>
<reference evidence="5" key="1">
    <citation type="journal article" date="2019" name="Int. J. Syst. Evol. Microbiol.">
        <title>The Global Catalogue of Microorganisms (GCM) 10K type strain sequencing project: providing services to taxonomists for standard genome sequencing and annotation.</title>
        <authorList>
            <consortium name="The Broad Institute Genomics Platform"/>
            <consortium name="The Broad Institute Genome Sequencing Center for Infectious Disease"/>
            <person name="Wu L."/>
            <person name="Ma J."/>
        </authorList>
    </citation>
    <scope>NUCLEOTIDE SEQUENCE [LARGE SCALE GENOMIC DNA]</scope>
    <source>
        <strain evidence="5">CCUG 53915</strain>
    </source>
</reference>
<keyword evidence="2" id="KW-1133">Transmembrane helix</keyword>
<dbReference type="Pfam" id="PF10502">
    <property type="entry name" value="Peptidase_S26"/>
    <property type="match status" value="1"/>
</dbReference>
<protein>
    <submittedName>
        <fullName evidence="4">S26 family signal peptidase</fullName>
    </submittedName>
</protein>
<name>A0ABW3U3R1_9BACL</name>
<dbReference type="Proteomes" id="UP001597231">
    <property type="component" value="Unassembled WGS sequence"/>
</dbReference>
<feature type="transmembrane region" description="Helical" evidence="2">
    <location>
        <begin position="37"/>
        <end position="59"/>
    </location>
</feature>
<organism evidence="4 5">
    <name type="scientific">Sporosarcina contaminans</name>
    <dbReference type="NCBI Taxonomy" id="633403"/>
    <lineage>
        <taxon>Bacteria</taxon>
        <taxon>Bacillati</taxon>
        <taxon>Bacillota</taxon>
        <taxon>Bacilli</taxon>
        <taxon>Bacillales</taxon>
        <taxon>Caryophanaceae</taxon>
        <taxon>Sporosarcina</taxon>
    </lineage>
</organism>
<evidence type="ECO:0000256" key="2">
    <source>
        <dbReference type="SAM" id="Phobius"/>
    </source>
</evidence>
<sequence length="357" mass="40882">MNDFKSKLDQMMGDTSKQERRIKQRVHERLETPTKRFSLQALLVSAAIPLVALFLILTIDPMNYLSSDKGPGVPYDPLDDLAQISALHKKKQLSAINYEELLALPHFDQVDGLYYIDVEKFSVEGSSDTFHTVVERKENLFDEVVYKAGDIVRTMTNTTSHLPTYMDTYYEVIAVPGDRVVLKNGELTINGKPLQSELMDLYEKQEVTIVGGYDQLLNAREYLLLNHFPANETVQGATITPVHKIYGQVVGVATEERTESIYFDYLSGQLTGNYTPEQYFDLYLYDDLFGFGDFPETPIFTQISRLGELFLEASYRKEVSISENEVQIRYQYGREGVAEQVFTMMWDASSSRWIIQE</sequence>
<proteinExistence type="predicted"/>
<evidence type="ECO:0000313" key="5">
    <source>
        <dbReference type="Proteomes" id="UP001597231"/>
    </source>
</evidence>
<keyword evidence="2" id="KW-0472">Membrane</keyword>
<dbReference type="EMBL" id="JBHTLT010000120">
    <property type="protein sequence ID" value="MFD1206329.1"/>
    <property type="molecule type" value="Genomic_DNA"/>
</dbReference>
<feature type="domain" description="Peptidase S26" evidence="3">
    <location>
        <begin position="147"/>
        <end position="206"/>
    </location>
</feature>
<dbReference type="Gene3D" id="2.10.109.10">
    <property type="entry name" value="Umud Fragment, subunit A"/>
    <property type="match status" value="1"/>
</dbReference>
<keyword evidence="2" id="KW-0812">Transmembrane</keyword>
<gene>
    <name evidence="4" type="ORF">ACFQ38_14630</name>
</gene>
<keyword evidence="5" id="KW-1185">Reference proteome</keyword>
<evidence type="ECO:0000313" key="4">
    <source>
        <dbReference type="EMBL" id="MFD1206329.1"/>
    </source>
</evidence>
<accession>A0ABW3U3R1</accession>
<feature type="region of interest" description="Disordered" evidence="1">
    <location>
        <begin position="1"/>
        <end position="22"/>
    </location>
</feature>
<dbReference type="RefSeq" id="WP_381481843.1">
    <property type="nucleotide sequence ID" value="NZ_JBHTLT010000120.1"/>
</dbReference>